<name>A0AA88AY48_FICCA</name>
<dbReference type="InterPro" id="IPR002083">
    <property type="entry name" value="MATH/TRAF_dom"/>
</dbReference>
<dbReference type="EMBL" id="BTGU01000037">
    <property type="protein sequence ID" value="GMN51426.1"/>
    <property type="molecule type" value="Genomic_DNA"/>
</dbReference>
<organism evidence="2 3">
    <name type="scientific">Ficus carica</name>
    <name type="common">Common fig</name>
    <dbReference type="NCBI Taxonomy" id="3494"/>
    <lineage>
        <taxon>Eukaryota</taxon>
        <taxon>Viridiplantae</taxon>
        <taxon>Streptophyta</taxon>
        <taxon>Embryophyta</taxon>
        <taxon>Tracheophyta</taxon>
        <taxon>Spermatophyta</taxon>
        <taxon>Magnoliopsida</taxon>
        <taxon>eudicotyledons</taxon>
        <taxon>Gunneridae</taxon>
        <taxon>Pentapetalae</taxon>
        <taxon>rosids</taxon>
        <taxon>fabids</taxon>
        <taxon>Rosales</taxon>
        <taxon>Moraceae</taxon>
        <taxon>Ficeae</taxon>
        <taxon>Ficus</taxon>
    </lineage>
</organism>
<gene>
    <name evidence="2" type="ORF">TIFTF001_020578</name>
</gene>
<protein>
    <recommendedName>
        <fullName evidence="1">MATH domain-containing protein</fullName>
    </recommendedName>
</protein>
<accession>A0AA88AY48</accession>
<dbReference type="PANTHER" id="PTHR46162:SF2">
    <property type="entry name" value="ANKYRIN REPEAT-CONTAINING PROTEIN-RELATED"/>
    <property type="match status" value="1"/>
</dbReference>
<dbReference type="Gene3D" id="2.60.210.10">
    <property type="entry name" value="Apoptosis, Tumor Necrosis Factor Receptor Associated Protein 2, Chain A"/>
    <property type="match status" value="2"/>
</dbReference>
<dbReference type="SMART" id="SM00061">
    <property type="entry name" value="MATH"/>
    <property type="match status" value="2"/>
</dbReference>
<evidence type="ECO:0000259" key="1">
    <source>
        <dbReference type="PROSITE" id="PS50144"/>
    </source>
</evidence>
<dbReference type="PANTHER" id="PTHR46162">
    <property type="entry name" value="TRAF-LIKE FAMILY PROTEIN"/>
    <property type="match status" value="1"/>
</dbReference>
<evidence type="ECO:0000313" key="2">
    <source>
        <dbReference type="EMBL" id="GMN51426.1"/>
    </source>
</evidence>
<dbReference type="Pfam" id="PF22486">
    <property type="entry name" value="MATH_2"/>
    <property type="match status" value="2"/>
</dbReference>
<dbReference type="AlphaFoldDB" id="A0AA88AY48"/>
<sequence>MAGLVVDDSNGVLRSISDVSPIHYTVEIRSFSLLTKNSIERYESGQFEAGGYKWKLVIYPNGNKSRNANEHLSLYLAMAGANSLQTGWQVDAVFRLFLLDQNNDNYMVLQDAVGKERRFHKMKLERGFDQFISLKALRDAANGFLVDDTCVFGAEVFVCKERTTDKGECLQMIKDPIMYKHTFKVENYSKLAVECSESEEFNAADQKWTIKLYPKGKGAGSGTHLSLCLALVDPKTLPSNCKIYAEYTLRVLNQISSNHIWGKASQWFSASSDEHGWSRYMTLAFFRNPNSGYLVKDASTIEAEVTIHGIVDVL</sequence>
<dbReference type="Proteomes" id="UP001187192">
    <property type="component" value="Unassembled WGS sequence"/>
</dbReference>
<dbReference type="SUPFAM" id="SSF49599">
    <property type="entry name" value="TRAF domain-like"/>
    <property type="match status" value="2"/>
</dbReference>
<dbReference type="PROSITE" id="PS50144">
    <property type="entry name" value="MATH"/>
    <property type="match status" value="2"/>
</dbReference>
<feature type="domain" description="MATH" evidence="1">
    <location>
        <begin position="21"/>
        <end position="156"/>
    </location>
</feature>
<dbReference type="CDD" id="cd00121">
    <property type="entry name" value="MATH"/>
    <property type="match status" value="2"/>
</dbReference>
<comment type="caution">
    <text evidence="2">The sequence shown here is derived from an EMBL/GenBank/DDBJ whole genome shotgun (WGS) entry which is preliminary data.</text>
</comment>
<evidence type="ECO:0000313" key="3">
    <source>
        <dbReference type="Proteomes" id="UP001187192"/>
    </source>
</evidence>
<reference evidence="2" key="1">
    <citation type="submission" date="2023-07" db="EMBL/GenBank/DDBJ databases">
        <title>draft genome sequence of fig (Ficus carica).</title>
        <authorList>
            <person name="Takahashi T."/>
            <person name="Nishimura K."/>
        </authorList>
    </citation>
    <scope>NUCLEOTIDE SEQUENCE</scope>
</reference>
<feature type="domain" description="MATH" evidence="1">
    <location>
        <begin position="178"/>
        <end position="305"/>
    </location>
</feature>
<dbReference type="InterPro" id="IPR008974">
    <property type="entry name" value="TRAF-like"/>
</dbReference>
<keyword evidence="3" id="KW-1185">Reference proteome</keyword>
<proteinExistence type="predicted"/>